<organism evidence="11">
    <name type="scientific">Culex tarsalis</name>
    <name type="common">Encephalitis mosquito</name>
    <dbReference type="NCBI Taxonomy" id="7177"/>
    <lineage>
        <taxon>Eukaryota</taxon>
        <taxon>Metazoa</taxon>
        <taxon>Ecdysozoa</taxon>
        <taxon>Arthropoda</taxon>
        <taxon>Hexapoda</taxon>
        <taxon>Insecta</taxon>
        <taxon>Pterygota</taxon>
        <taxon>Neoptera</taxon>
        <taxon>Endopterygota</taxon>
        <taxon>Diptera</taxon>
        <taxon>Nematocera</taxon>
        <taxon>Culicoidea</taxon>
        <taxon>Culicidae</taxon>
        <taxon>Culicinae</taxon>
        <taxon>Culicini</taxon>
        <taxon>Culex</taxon>
        <taxon>Culex</taxon>
    </lineage>
</organism>
<evidence type="ECO:0000259" key="10">
    <source>
        <dbReference type="Pfam" id="PF12742"/>
    </source>
</evidence>
<feature type="compositionally biased region" description="Polar residues" evidence="8">
    <location>
        <begin position="1339"/>
        <end position="1355"/>
    </location>
</feature>
<dbReference type="GO" id="GO:0005794">
    <property type="term" value="C:Golgi apparatus"/>
    <property type="evidence" value="ECO:0007669"/>
    <property type="project" value="UniProtKB-SubCell"/>
</dbReference>
<comment type="function">
    <text evidence="1">Involved in endoplasmic reticulum to Golgi apparatus trafficking at a very early stage.</text>
</comment>
<evidence type="ECO:0000256" key="5">
    <source>
        <dbReference type="ARBA" id="ARBA00022448"/>
    </source>
</evidence>
<feature type="compositionally biased region" description="Low complexity" evidence="8">
    <location>
        <begin position="1321"/>
        <end position="1332"/>
    </location>
</feature>
<dbReference type="Pfam" id="PF11817">
    <property type="entry name" value="Foie-gras_1"/>
    <property type="match status" value="1"/>
</dbReference>
<dbReference type="GO" id="GO:0016192">
    <property type="term" value="P:vesicle-mediated transport"/>
    <property type="evidence" value="ECO:0007669"/>
    <property type="project" value="UniProtKB-KW"/>
</dbReference>
<evidence type="ECO:0000313" key="11">
    <source>
        <dbReference type="EMBL" id="JAV23186.1"/>
    </source>
</evidence>
<feature type="region of interest" description="Disordered" evidence="8">
    <location>
        <begin position="1321"/>
        <end position="1355"/>
    </location>
</feature>
<dbReference type="PANTHER" id="PTHR14374:SF0">
    <property type="entry name" value="TRAFFICKING PROTEIN PARTICLE COMPLEX SUBUNIT 11"/>
    <property type="match status" value="1"/>
</dbReference>
<dbReference type="InterPro" id="IPR021773">
    <property type="entry name" value="TPC11"/>
</dbReference>
<feature type="compositionally biased region" description="Low complexity" evidence="8">
    <location>
        <begin position="1082"/>
        <end position="1098"/>
    </location>
</feature>
<keyword evidence="6" id="KW-0931">ER-Golgi transport</keyword>
<feature type="domain" description="Trafficking protein particle complex subunit 11" evidence="9">
    <location>
        <begin position="266"/>
        <end position="517"/>
    </location>
</feature>
<feature type="region of interest" description="Disordered" evidence="8">
    <location>
        <begin position="1069"/>
        <end position="1105"/>
    </location>
</feature>
<proteinExistence type="inferred from homology"/>
<comment type="subcellular location">
    <subcellularLocation>
        <location evidence="2">Golgi apparatus</location>
        <location evidence="2">cis-Golgi network</location>
    </subcellularLocation>
</comment>
<keyword evidence="5" id="KW-0813">Transport</keyword>
<evidence type="ECO:0000256" key="8">
    <source>
        <dbReference type="SAM" id="MobiDB-lite"/>
    </source>
</evidence>
<evidence type="ECO:0000256" key="1">
    <source>
        <dbReference type="ARBA" id="ARBA00001995"/>
    </source>
</evidence>
<dbReference type="EMBL" id="GFDL01011859">
    <property type="protein sequence ID" value="JAV23186.1"/>
    <property type="molecule type" value="Transcribed_RNA"/>
</dbReference>
<feature type="region of interest" description="Disordered" evidence="8">
    <location>
        <begin position="1163"/>
        <end position="1188"/>
    </location>
</feature>
<evidence type="ECO:0000259" key="9">
    <source>
        <dbReference type="Pfam" id="PF11817"/>
    </source>
</evidence>
<feature type="region of interest" description="Disordered" evidence="8">
    <location>
        <begin position="1020"/>
        <end position="1041"/>
    </location>
</feature>
<reference evidence="11" key="1">
    <citation type="submission" date="2017-01" db="EMBL/GenBank/DDBJ databases">
        <title>A deep insight into the sialotranscriptome of adult male and female Cluex tarsalis mosquitoes.</title>
        <authorList>
            <person name="Ribeiro J.M."/>
            <person name="Moreira F."/>
            <person name="Bernard K.A."/>
            <person name="Calvo E."/>
        </authorList>
    </citation>
    <scope>NUCLEOTIDE SEQUENCE</scope>
    <source>
        <strain evidence="11">Kern County</strain>
        <tissue evidence="11">Salivary glands</tissue>
    </source>
</reference>
<dbReference type="PANTHER" id="PTHR14374">
    <property type="entry name" value="FOIE GRAS"/>
    <property type="match status" value="1"/>
</dbReference>
<comment type="similarity">
    <text evidence="3">Belongs to the TRAPPC11 family.</text>
</comment>
<evidence type="ECO:0000256" key="7">
    <source>
        <dbReference type="ARBA" id="ARBA00023034"/>
    </source>
</evidence>
<evidence type="ECO:0000256" key="6">
    <source>
        <dbReference type="ARBA" id="ARBA00022892"/>
    </source>
</evidence>
<feature type="domain" description="Trafficking protein particle complex subunit 11 C-terminal" evidence="10">
    <location>
        <begin position="1264"/>
        <end position="1309"/>
    </location>
</feature>
<evidence type="ECO:0000256" key="3">
    <source>
        <dbReference type="ARBA" id="ARBA00007051"/>
    </source>
</evidence>
<evidence type="ECO:0000256" key="4">
    <source>
        <dbReference type="ARBA" id="ARBA00021520"/>
    </source>
</evidence>
<protein>
    <recommendedName>
        <fullName evidence="4">Trafficking protein particle complex subunit 11</fullName>
    </recommendedName>
</protein>
<evidence type="ECO:0000256" key="2">
    <source>
        <dbReference type="ARBA" id="ARBA00004222"/>
    </source>
</evidence>
<keyword evidence="7" id="KW-0333">Golgi apparatus</keyword>
<name>A0A1Q3F6K0_CULTA</name>
<feature type="compositionally biased region" description="Polar residues" evidence="8">
    <location>
        <begin position="1069"/>
        <end position="1081"/>
    </location>
</feature>
<accession>A0A1Q3F6K0</accession>
<dbReference type="InterPro" id="IPR025876">
    <property type="entry name" value="TRAPPC11_C"/>
</dbReference>
<sequence>MTLDAAVLPSELVTTAQPLVGLSGLDVQRNTIHKTIWDAFNNSKKPESESIQYKLLPASYEFPVSKPKHQSYEWYHPKGILKRNWMLKHLHVLPAVVVLFQDLDWNDPQWSDRQLQCASMISTLKNSLQGRNTRLAVVLLQKGSPSSVPAVPGEDMLASERAAHLTSTCDINAKMLFVLPHNDHLMGHILRLQSAFLELAQSYYTQMMKQIRLHRDQLTDSHQMLKIRHQFKLGFVSELKLDQSSALRHYRQTYANLDEIRIVDTNCLEVKTIAGFVNYKICRLFFKLNAPKDSISHFKNHISKYRNRTGFKELLFEHYAWLSVQYSAFGELFCDAVKNGLAPLQTQHPGIYFHKAAEFIGKRKEAFLQCTALGPADGGKEVAPCSNSALYSDFFGIRGTKTGEPVSEQQIICLVQDNEKSYNHSTAIITLLGQAMAQYKVYKCLRFRKKLAIDMAEEYLKSGDHSKALTLYSLMLSDYRVDKWFTIFTEVLLKTLRSAYLSASVPDFVACSIEALSPRIAMEKPDRILILENLWKVFHNVSPVSSSQIAPELSTSWQTSLAAFASPIKLDLDRLNDLLECKITFEQRQIKNDEKLHLQLYIRSIVEVPLKLKNFSILLSDLKSNSVRVPATQYGEFEDPATLKPIEEFILEPQKCYRIVFVGERYQFMENVDVHIFRLELQMGSDRTYAVLSAREKLNVQRVFKPLNPHQDCMERIRTVGATSCYIIPTFALSAQTKQSAQPMLTNEFYRVTTKISNNSDLCLQNVGVSVSVPQTLRNSVFLTTDLDDGGTSPLQKINSCVQIDIGELQMQSQTAISYYVTSLVEGNIELRQRVYYQTENLHQLKTTASAVDSPSTPNSEKEDLAKLLANEQQRNAGGISQKFSNSHNVKIEYLNDELVRKIKEDTVVVPCVEEVKLSGRFYTLSRQPLTRAYKNEDFILRVNMEVKAPDGVDILETQFISDHNLVEKPYRGQQRISGTRLRVNSRFEDLRLLNPVNTSREWVTQNDYLNNDVQLTFSRGRTPDLQSSGTTARQPQDEQQPFNRSLLAKLPTNATIIGSTNANLTNQLNLPLTSNSPQQNAAAGSPSPVPPVTTSAGMMVSSTGSAEDFKVRPLPAGTAASASAGDAQKDDFSKALQMQVKNVYNRAIDCVQLTNNERNGFVNATISSSSGSGRGRSVEPGGGGNEGGGERTVVFGIYCVRWCRSSTPNIVNESKFVINGIDVIDPPLNIYCYLDEKMYVRVPMTLRVTLKNPTRKNLHLQALLNSSDSFMFSGHRQLSVTIFAFSSYDLLFNLYPLKAGWQPLPELQLEYVNHHHQQLASAGAATTATPAKDGKSTPAPSETSDQADATGSESLEAQLKAELDALVKRWMPKAVFIHPPTRN</sequence>
<dbReference type="Pfam" id="PF12742">
    <property type="entry name" value="Gryzun-like"/>
    <property type="match status" value="1"/>
</dbReference>